<keyword evidence="1" id="KW-0812">Transmembrane</keyword>
<reference evidence="2 3" key="1">
    <citation type="submission" date="2016-11" db="EMBL/GenBank/DDBJ databases">
        <authorList>
            <person name="Jaros S."/>
            <person name="Januszkiewicz K."/>
            <person name="Wedrychowicz H."/>
        </authorList>
    </citation>
    <scope>NUCLEOTIDE SEQUENCE [LARGE SCALE GENOMIC DNA]</scope>
    <source>
        <strain evidence="2 3">DSM 44666</strain>
    </source>
</reference>
<dbReference type="RefSeq" id="WP_073155036.1">
    <property type="nucleotide sequence ID" value="NZ_FQVL01000007.1"/>
</dbReference>
<keyword evidence="3" id="KW-1185">Reference proteome</keyword>
<dbReference type="AlphaFoldDB" id="A0A1M4YLS1"/>
<evidence type="ECO:0000313" key="3">
    <source>
        <dbReference type="Proteomes" id="UP000184476"/>
    </source>
</evidence>
<keyword evidence="1" id="KW-0472">Membrane</keyword>
<dbReference type="OrthoDB" id="2111742at2"/>
<dbReference type="EMBL" id="FQVL01000007">
    <property type="protein sequence ID" value="SHF06472.1"/>
    <property type="molecule type" value="Genomic_DNA"/>
</dbReference>
<evidence type="ECO:0008006" key="4">
    <source>
        <dbReference type="Google" id="ProtNLM"/>
    </source>
</evidence>
<dbReference type="Proteomes" id="UP000184476">
    <property type="component" value="Unassembled WGS sequence"/>
</dbReference>
<feature type="transmembrane region" description="Helical" evidence="1">
    <location>
        <begin position="229"/>
        <end position="249"/>
    </location>
</feature>
<evidence type="ECO:0000313" key="2">
    <source>
        <dbReference type="EMBL" id="SHF06472.1"/>
    </source>
</evidence>
<accession>A0A1M4YLS1</accession>
<keyword evidence="1" id="KW-1133">Transmembrane helix</keyword>
<sequence length="254" mass="28924">MKKTVSIGLMMLFFWSWFIPSSWGYSYGKPDEEPIADTYQKAVGLLGQQNPDFAQAEKELATVEQEMSQHAEIGPELPKVIKQALEQKDAEKALAYWREALVRNIQRRLDNVEKDFKNFSSNKILLAKANRAFEVLSVDLEQRNPSEIPKLKENFQKALDSLGNPGLFNVGKKEAHFDQFMAAKKHILMVLQKEYIPKNEKVQSGGKGHLKEKKQASVAEQSETKWGQWLPLVVIVLVLIGSILLFLLLGRNKK</sequence>
<evidence type="ECO:0000256" key="1">
    <source>
        <dbReference type="SAM" id="Phobius"/>
    </source>
</evidence>
<name>A0A1M4YLS1_9BACL</name>
<gene>
    <name evidence="2" type="ORF">SAMN05444392_10717</name>
</gene>
<proteinExistence type="predicted"/>
<protein>
    <recommendedName>
        <fullName evidence="4">Sporulation protein YpjB</fullName>
    </recommendedName>
</protein>
<dbReference type="STRING" id="112248.SAMN05444392_10717"/>
<organism evidence="2 3">
    <name type="scientific">Seinonella peptonophila</name>
    <dbReference type="NCBI Taxonomy" id="112248"/>
    <lineage>
        <taxon>Bacteria</taxon>
        <taxon>Bacillati</taxon>
        <taxon>Bacillota</taxon>
        <taxon>Bacilli</taxon>
        <taxon>Bacillales</taxon>
        <taxon>Thermoactinomycetaceae</taxon>
        <taxon>Seinonella</taxon>
    </lineage>
</organism>